<dbReference type="RefSeq" id="WP_015923809.1">
    <property type="nucleotide sequence ID" value="NC_011899.1"/>
</dbReference>
<keyword evidence="2" id="KW-0238">DNA-binding</keyword>
<name>B8CZY8_HALOH</name>
<evidence type="ECO:0000313" key="6">
    <source>
        <dbReference type="Proteomes" id="UP000000719"/>
    </source>
</evidence>
<accession>B8CZY8</accession>
<dbReference type="SMART" id="SM00530">
    <property type="entry name" value="HTH_XRE"/>
    <property type="match status" value="1"/>
</dbReference>
<dbReference type="Proteomes" id="UP000000719">
    <property type="component" value="Chromosome"/>
</dbReference>
<dbReference type="PROSITE" id="PS50943">
    <property type="entry name" value="HTH_CROC1"/>
    <property type="match status" value="1"/>
</dbReference>
<dbReference type="SUPFAM" id="SSF51306">
    <property type="entry name" value="LexA/Signal peptidase"/>
    <property type="match status" value="1"/>
</dbReference>
<dbReference type="OrthoDB" id="9802364at2"/>
<proteinExistence type="predicted"/>
<dbReference type="CDD" id="cd00093">
    <property type="entry name" value="HTH_XRE"/>
    <property type="match status" value="1"/>
</dbReference>
<keyword evidence="6" id="KW-1185">Reference proteome</keyword>
<dbReference type="HOGENOM" id="CLU_066192_1_1_9"/>
<dbReference type="STRING" id="373903.Hore_20950"/>
<dbReference type="AlphaFoldDB" id="B8CZY8"/>
<dbReference type="MEROPS" id="S24.001"/>
<dbReference type="Gene3D" id="2.10.109.10">
    <property type="entry name" value="Umud Fragment, subunit A"/>
    <property type="match status" value="1"/>
</dbReference>
<evidence type="ECO:0000256" key="1">
    <source>
        <dbReference type="ARBA" id="ARBA00023015"/>
    </source>
</evidence>
<dbReference type="SUPFAM" id="SSF47413">
    <property type="entry name" value="lambda repressor-like DNA-binding domains"/>
    <property type="match status" value="1"/>
</dbReference>
<evidence type="ECO:0000256" key="3">
    <source>
        <dbReference type="ARBA" id="ARBA00023163"/>
    </source>
</evidence>
<dbReference type="PANTHER" id="PTHR40661:SF3">
    <property type="entry name" value="FELS-1 PROPHAGE TRANSCRIPTIONAL REGULATOR"/>
    <property type="match status" value="1"/>
</dbReference>
<dbReference type="InterPro" id="IPR036286">
    <property type="entry name" value="LexA/Signal_pep-like_sf"/>
</dbReference>
<feature type="domain" description="HTH cro/C1-type" evidence="4">
    <location>
        <begin position="8"/>
        <end position="62"/>
    </location>
</feature>
<organism evidence="5 6">
    <name type="scientific">Halothermothrix orenii (strain H 168 / OCM 544 / DSM 9562)</name>
    <dbReference type="NCBI Taxonomy" id="373903"/>
    <lineage>
        <taxon>Bacteria</taxon>
        <taxon>Bacillati</taxon>
        <taxon>Bacillota</taxon>
        <taxon>Clostridia</taxon>
        <taxon>Halanaerobiales</taxon>
        <taxon>Halothermotrichaceae</taxon>
        <taxon>Halothermothrix</taxon>
    </lineage>
</organism>
<dbReference type="InterPro" id="IPR001387">
    <property type="entry name" value="Cro/C1-type_HTH"/>
</dbReference>
<dbReference type="Gene3D" id="1.10.260.40">
    <property type="entry name" value="lambda repressor-like DNA-binding domains"/>
    <property type="match status" value="1"/>
</dbReference>
<dbReference type="KEGG" id="hor:Hore_20950"/>
<dbReference type="eggNOG" id="COG1974">
    <property type="taxonomic scope" value="Bacteria"/>
</dbReference>
<gene>
    <name evidence="5" type="ordered locus">Hore_20950</name>
</gene>
<dbReference type="EMBL" id="CP001098">
    <property type="protein sequence ID" value="ACL70840.1"/>
    <property type="molecule type" value="Genomic_DNA"/>
</dbReference>
<evidence type="ECO:0000256" key="2">
    <source>
        <dbReference type="ARBA" id="ARBA00023125"/>
    </source>
</evidence>
<dbReference type="InterPro" id="IPR015927">
    <property type="entry name" value="Peptidase_S24_S26A/B/C"/>
</dbReference>
<dbReference type="Pfam" id="PF01381">
    <property type="entry name" value="HTH_3"/>
    <property type="match status" value="1"/>
</dbReference>
<dbReference type="Pfam" id="PF00717">
    <property type="entry name" value="Peptidase_S24"/>
    <property type="match status" value="1"/>
</dbReference>
<reference evidence="5 6" key="1">
    <citation type="journal article" date="2009" name="PLoS ONE">
        <title>Genome analysis of the anaerobic thermohalophilic bacterium Halothermothrix orenii.</title>
        <authorList>
            <person name="Mavromatis K."/>
            <person name="Ivanova N."/>
            <person name="Anderson I."/>
            <person name="Lykidis A."/>
            <person name="Hooper S.D."/>
            <person name="Sun H."/>
            <person name="Kunin V."/>
            <person name="Lapidus A."/>
            <person name="Hugenholtz P."/>
            <person name="Patel B."/>
            <person name="Kyrpides N.C."/>
        </authorList>
    </citation>
    <scope>NUCLEOTIDE SEQUENCE [LARGE SCALE GENOMIC DNA]</scope>
    <source>
        <strain evidence="6">H 168 / OCM 544 / DSM 9562</strain>
    </source>
</reference>
<dbReference type="PANTHER" id="PTHR40661">
    <property type="match status" value="1"/>
</dbReference>
<dbReference type="CDD" id="cd06529">
    <property type="entry name" value="S24_LexA-like"/>
    <property type="match status" value="1"/>
</dbReference>
<dbReference type="InterPro" id="IPR010982">
    <property type="entry name" value="Lambda_DNA-bd_dom_sf"/>
</dbReference>
<sequence>MEKFGQKLRKLRKEKNLTLRELGNKLNLSFSLLAMYERGERTPSLDKLLLIADFFNVSTDYLLDHSPLEDLNRKLGIIPYLDNNNFNGDDNSIICEEKLINYYSRNSINQKYFYLKVEKDDMVNSRIHPGDLVLIRRQKHLKDGAVGVAIYKDELYIRRVYKNDNLYILQADNPDYTPLFASQKELDIIGQIIMVIFKVN</sequence>
<dbReference type="InterPro" id="IPR039418">
    <property type="entry name" value="LexA-like"/>
</dbReference>
<keyword evidence="3" id="KW-0804">Transcription</keyword>
<protein>
    <submittedName>
        <fullName evidence="5">Putative prophage repressor</fullName>
    </submittedName>
</protein>
<evidence type="ECO:0000313" key="5">
    <source>
        <dbReference type="EMBL" id="ACL70840.1"/>
    </source>
</evidence>
<evidence type="ECO:0000259" key="4">
    <source>
        <dbReference type="PROSITE" id="PS50943"/>
    </source>
</evidence>
<dbReference type="GO" id="GO:0003677">
    <property type="term" value="F:DNA binding"/>
    <property type="evidence" value="ECO:0007669"/>
    <property type="project" value="UniProtKB-KW"/>
</dbReference>
<keyword evidence="1" id="KW-0805">Transcription regulation</keyword>